<evidence type="ECO:0000313" key="1">
    <source>
        <dbReference type="EMBL" id="MCZ4521058.1"/>
    </source>
</evidence>
<dbReference type="EMBL" id="JAPWIJ010000009">
    <property type="protein sequence ID" value="MCZ4521058.1"/>
    <property type="molecule type" value="Genomic_DNA"/>
</dbReference>
<name>A0ABT4MJQ1_9NOCA</name>
<proteinExistence type="predicted"/>
<sequence>MLVDFGAGVTQQVFRPNFVKDEDQEVAACFERNPAPLRRITVLGEVVLNRSAGAYVDWNLIYILRTAQELAERVDR</sequence>
<organism evidence="1 2">
    <name type="scientific">Rhodococcus ruber</name>
    <dbReference type="NCBI Taxonomy" id="1830"/>
    <lineage>
        <taxon>Bacteria</taxon>
        <taxon>Bacillati</taxon>
        <taxon>Actinomycetota</taxon>
        <taxon>Actinomycetes</taxon>
        <taxon>Mycobacteriales</taxon>
        <taxon>Nocardiaceae</taxon>
        <taxon>Rhodococcus</taxon>
    </lineage>
</organism>
<reference evidence="1" key="1">
    <citation type="submission" date="2022-12" db="EMBL/GenBank/DDBJ databases">
        <authorList>
            <person name="Krivoruchko A.V."/>
            <person name="Elkin A."/>
        </authorList>
    </citation>
    <scope>NUCLEOTIDE SEQUENCE</scope>
    <source>
        <strain evidence="1">IEGM 1391</strain>
    </source>
</reference>
<protein>
    <submittedName>
        <fullName evidence="1">Uncharacterized protein</fullName>
    </submittedName>
</protein>
<evidence type="ECO:0000313" key="2">
    <source>
        <dbReference type="Proteomes" id="UP001081071"/>
    </source>
</evidence>
<dbReference type="Proteomes" id="UP001081071">
    <property type="component" value="Unassembled WGS sequence"/>
</dbReference>
<accession>A0ABT4MJQ1</accession>
<gene>
    <name evidence="1" type="ORF">O4220_21310</name>
</gene>
<comment type="caution">
    <text evidence="1">The sequence shown here is derived from an EMBL/GenBank/DDBJ whole genome shotgun (WGS) entry which is preliminary data.</text>
</comment>
<keyword evidence="2" id="KW-1185">Reference proteome</keyword>